<keyword evidence="3" id="KW-1185">Reference proteome</keyword>
<dbReference type="InterPro" id="IPR016566">
    <property type="entry name" value="UCP010219"/>
</dbReference>
<evidence type="ECO:0000313" key="2">
    <source>
        <dbReference type="EMBL" id="NYI41268.1"/>
    </source>
</evidence>
<protein>
    <recommendedName>
        <fullName evidence="4">DUF3159 domain-containing protein</fullName>
    </recommendedName>
</protein>
<feature type="transmembrane region" description="Helical" evidence="1">
    <location>
        <begin position="109"/>
        <end position="138"/>
    </location>
</feature>
<dbReference type="Pfam" id="PF11361">
    <property type="entry name" value="DUF3159"/>
    <property type="match status" value="1"/>
</dbReference>
<feature type="transmembrane region" description="Helical" evidence="1">
    <location>
        <begin position="78"/>
        <end position="97"/>
    </location>
</feature>
<feature type="transmembrane region" description="Helical" evidence="1">
    <location>
        <begin position="42"/>
        <end position="71"/>
    </location>
</feature>
<gene>
    <name evidence="2" type="ORF">BKA03_001387</name>
</gene>
<evidence type="ECO:0008006" key="4">
    <source>
        <dbReference type="Google" id="ProtNLM"/>
    </source>
</evidence>
<feature type="transmembrane region" description="Helical" evidence="1">
    <location>
        <begin position="159"/>
        <end position="178"/>
    </location>
</feature>
<evidence type="ECO:0000256" key="1">
    <source>
        <dbReference type="SAM" id="Phobius"/>
    </source>
</evidence>
<proteinExistence type="predicted"/>
<sequence length="225" mass="24119">MSDAQANSTANSPAASLLGEDFNWADAIGGWRGLAESVAPGAIFVAAFLMWGGFRIPVIAAVATVVVMVAVRLIERTPVTQALGGLFGVLLGAVWAWRAGNVNEYFVPGFWYTGIYAAAMVISMAVRWPAVGIAVGFLKGWGSRWRTSPRAMRRFQGATAFYIGTQAVKLAIQLPLYFAGATAALGTAKLALGVPWFAVALFVMWRLVRNVELPEEPEGRPQPTE</sequence>
<dbReference type="RefSeq" id="WP_062075068.1">
    <property type="nucleotide sequence ID" value="NZ_BBRC01000005.1"/>
</dbReference>
<accession>A0A7Y9ZB25</accession>
<reference evidence="2 3" key="1">
    <citation type="submission" date="2020-07" db="EMBL/GenBank/DDBJ databases">
        <title>Sequencing the genomes of 1000 actinobacteria strains.</title>
        <authorList>
            <person name="Klenk H.-P."/>
        </authorList>
    </citation>
    <scope>NUCLEOTIDE SEQUENCE [LARGE SCALE GENOMIC DNA]</scope>
    <source>
        <strain evidence="2 3">DSM 19970</strain>
    </source>
</reference>
<dbReference type="EMBL" id="JACBZO010000001">
    <property type="protein sequence ID" value="NYI41268.1"/>
    <property type="molecule type" value="Genomic_DNA"/>
</dbReference>
<keyword evidence="1" id="KW-0472">Membrane</keyword>
<dbReference type="OrthoDB" id="5244221at2"/>
<dbReference type="Proteomes" id="UP000547973">
    <property type="component" value="Unassembled WGS sequence"/>
</dbReference>
<organism evidence="2 3">
    <name type="scientific">Demequina lutea</name>
    <dbReference type="NCBI Taxonomy" id="431489"/>
    <lineage>
        <taxon>Bacteria</taxon>
        <taxon>Bacillati</taxon>
        <taxon>Actinomycetota</taxon>
        <taxon>Actinomycetes</taxon>
        <taxon>Micrococcales</taxon>
        <taxon>Demequinaceae</taxon>
        <taxon>Demequina</taxon>
    </lineage>
</organism>
<keyword evidence="1" id="KW-0812">Transmembrane</keyword>
<feature type="transmembrane region" description="Helical" evidence="1">
    <location>
        <begin position="190"/>
        <end position="208"/>
    </location>
</feature>
<keyword evidence="1" id="KW-1133">Transmembrane helix</keyword>
<name>A0A7Y9ZB25_9MICO</name>
<comment type="caution">
    <text evidence="2">The sequence shown here is derived from an EMBL/GenBank/DDBJ whole genome shotgun (WGS) entry which is preliminary data.</text>
</comment>
<dbReference type="AlphaFoldDB" id="A0A7Y9ZB25"/>
<evidence type="ECO:0000313" key="3">
    <source>
        <dbReference type="Proteomes" id="UP000547973"/>
    </source>
</evidence>